<feature type="compositionally biased region" description="Basic and acidic residues" evidence="1">
    <location>
        <begin position="19"/>
        <end position="46"/>
    </location>
</feature>
<feature type="compositionally biased region" description="Basic and acidic residues" evidence="1">
    <location>
        <begin position="54"/>
        <end position="68"/>
    </location>
</feature>
<organism evidence="2 3">
    <name type="scientific">Mycena albidolilacea</name>
    <dbReference type="NCBI Taxonomy" id="1033008"/>
    <lineage>
        <taxon>Eukaryota</taxon>
        <taxon>Fungi</taxon>
        <taxon>Dikarya</taxon>
        <taxon>Basidiomycota</taxon>
        <taxon>Agaricomycotina</taxon>
        <taxon>Agaricomycetes</taxon>
        <taxon>Agaricomycetidae</taxon>
        <taxon>Agaricales</taxon>
        <taxon>Marasmiineae</taxon>
        <taxon>Mycenaceae</taxon>
        <taxon>Mycena</taxon>
    </lineage>
</organism>
<feature type="region of interest" description="Disordered" evidence="1">
    <location>
        <begin position="1"/>
        <end position="182"/>
    </location>
</feature>
<feature type="compositionally biased region" description="Low complexity" evidence="1">
    <location>
        <begin position="104"/>
        <end position="120"/>
    </location>
</feature>
<gene>
    <name evidence="2" type="ORF">DFH08DRAFT_821950</name>
</gene>
<dbReference type="Proteomes" id="UP001218218">
    <property type="component" value="Unassembled WGS sequence"/>
</dbReference>
<reference evidence="2" key="1">
    <citation type="submission" date="2023-03" db="EMBL/GenBank/DDBJ databases">
        <title>Massive genome expansion in bonnet fungi (Mycena s.s.) driven by repeated elements and novel gene families across ecological guilds.</title>
        <authorList>
            <consortium name="Lawrence Berkeley National Laboratory"/>
            <person name="Harder C.B."/>
            <person name="Miyauchi S."/>
            <person name="Viragh M."/>
            <person name="Kuo A."/>
            <person name="Thoen E."/>
            <person name="Andreopoulos B."/>
            <person name="Lu D."/>
            <person name="Skrede I."/>
            <person name="Drula E."/>
            <person name="Henrissat B."/>
            <person name="Morin E."/>
            <person name="Kohler A."/>
            <person name="Barry K."/>
            <person name="LaButti K."/>
            <person name="Morin E."/>
            <person name="Salamov A."/>
            <person name="Lipzen A."/>
            <person name="Mereny Z."/>
            <person name="Hegedus B."/>
            <person name="Baldrian P."/>
            <person name="Stursova M."/>
            <person name="Weitz H."/>
            <person name="Taylor A."/>
            <person name="Grigoriev I.V."/>
            <person name="Nagy L.G."/>
            <person name="Martin F."/>
            <person name="Kauserud H."/>
        </authorList>
    </citation>
    <scope>NUCLEOTIDE SEQUENCE</scope>
    <source>
        <strain evidence="2">CBHHK002</strain>
    </source>
</reference>
<protein>
    <submittedName>
        <fullName evidence="2">Uncharacterized protein</fullName>
    </submittedName>
</protein>
<name>A0AAD6Z9B9_9AGAR</name>
<evidence type="ECO:0000256" key="1">
    <source>
        <dbReference type="SAM" id="MobiDB-lite"/>
    </source>
</evidence>
<keyword evidence="3" id="KW-1185">Reference proteome</keyword>
<dbReference type="AlphaFoldDB" id="A0AAD6Z9B9"/>
<proteinExistence type="predicted"/>
<comment type="caution">
    <text evidence="2">The sequence shown here is derived from an EMBL/GenBank/DDBJ whole genome shotgun (WGS) entry which is preliminary data.</text>
</comment>
<sequence length="182" mass="19416">MRAERNGRAAGMDGLPRGETGRRRERTEVRREKDGRDAGGTGERRGWTGLRRGKYIERGAGRNGKEAGMDGSEAYGSIEPKAAEGGVGSDECPVILRRGRPPKAKSTATAGKKAAPAAGSRKSTDTTNSDDAAPKGKKQKMASELSAVRTTRSKVPPAPATKPAAPPRKATERWRGRQINPR</sequence>
<feature type="compositionally biased region" description="Pro residues" evidence="1">
    <location>
        <begin position="156"/>
        <end position="166"/>
    </location>
</feature>
<accession>A0AAD6Z9B9</accession>
<evidence type="ECO:0000313" key="2">
    <source>
        <dbReference type="EMBL" id="KAJ7312786.1"/>
    </source>
</evidence>
<dbReference type="EMBL" id="JARIHO010000070">
    <property type="protein sequence ID" value="KAJ7312786.1"/>
    <property type="molecule type" value="Genomic_DNA"/>
</dbReference>
<evidence type="ECO:0000313" key="3">
    <source>
        <dbReference type="Proteomes" id="UP001218218"/>
    </source>
</evidence>